<accession>A0A3T0MXU7</accession>
<dbReference type="KEGG" id="sedi:EBB79_00840"/>
<name>A0A3T0MXU7_9RHOB</name>
<sequence>MPAVRDFAAVAEYLPKCQNTHMRECDEIDWQSWELVRGNQRTLLGEQLRRELGDAHQLYEAVERLNVIARDGASDDILVVDPKETLEAYVVHLAWSDGPNEDVSFPSTCSTSKLLLPLTYR</sequence>
<evidence type="ECO:0000313" key="2">
    <source>
        <dbReference type="Proteomes" id="UP000283063"/>
    </source>
</evidence>
<protein>
    <submittedName>
        <fullName evidence="1">Uncharacterized protein</fullName>
    </submittedName>
</protein>
<dbReference type="AlphaFoldDB" id="A0A3T0MXU7"/>
<reference evidence="1 2" key="1">
    <citation type="submission" date="2018-10" db="EMBL/GenBank/DDBJ databases">
        <title>Parasedimentitalea marina sp. nov., a psychrophilic bacterium isolated from deep seawater of the New Britain Trench.</title>
        <authorList>
            <person name="Cao J."/>
        </authorList>
    </citation>
    <scope>NUCLEOTIDE SEQUENCE [LARGE SCALE GENOMIC DNA]</scope>
    <source>
        <strain evidence="1 2">W43</strain>
    </source>
</reference>
<gene>
    <name evidence="1" type="ORF">EBB79_00840</name>
</gene>
<organism evidence="1 2">
    <name type="scientific">Parasedimentitalea marina</name>
    <dbReference type="NCBI Taxonomy" id="2483033"/>
    <lineage>
        <taxon>Bacteria</taxon>
        <taxon>Pseudomonadati</taxon>
        <taxon>Pseudomonadota</taxon>
        <taxon>Alphaproteobacteria</taxon>
        <taxon>Rhodobacterales</taxon>
        <taxon>Paracoccaceae</taxon>
        <taxon>Parasedimentitalea</taxon>
    </lineage>
</organism>
<keyword evidence="2" id="KW-1185">Reference proteome</keyword>
<evidence type="ECO:0000313" key="1">
    <source>
        <dbReference type="EMBL" id="AZV76583.1"/>
    </source>
</evidence>
<dbReference type="Proteomes" id="UP000283063">
    <property type="component" value="Chromosome"/>
</dbReference>
<proteinExistence type="predicted"/>
<dbReference type="EMBL" id="CP033219">
    <property type="protein sequence ID" value="AZV76583.1"/>
    <property type="molecule type" value="Genomic_DNA"/>
</dbReference>